<evidence type="ECO:0000313" key="3">
    <source>
        <dbReference type="Proteomes" id="UP000031419"/>
    </source>
</evidence>
<dbReference type="InterPro" id="IPR021527">
    <property type="entry name" value="DUF2795"/>
</dbReference>
<dbReference type="RefSeq" id="WP_029719877.1">
    <property type="nucleotide sequence ID" value="NZ_JNVU01000012.1"/>
</dbReference>
<evidence type="ECO:0000313" key="2">
    <source>
        <dbReference type="EMBL" id="KEI45594.1"/>
    </source>
</evidence>
<dbReference type="Proteomes" id="UP000031419">
    <property type="component" value="Unassembled WGS sequence"/>
</dbReference>
<feature type="region of interest" description="Disordered" evidence="1">
    <location>
        <begin position="60"/>
        <end position="107"/>
    </location>
</feature>
<gene>
    <name evidence="2" type="ORF">GU90_03970</name>
</gene>
<organism evidence="2 3">
    <name type="scientific">Saccharopolyspora rectivirgula</name>
    <dbReference type="NCBI Taxonomy" id="28042"/>
    <lineage>
        <taxon>Bacteria</taxon>
        <taxon>Bacillati</taxon>
        <taxon>Actinomycetota</taxon>
        <taxon>Actinomycetes</taxon>
        <taxon>Pseudonocardiales</taxon>
        <taxon>Pseudonocardiaceae</taxon>
        <taxon>Saccharopolyspora</taxon>
    </lineage>
</organism>
<evidence type="ECO:0008006" key="4">
    <source>
        <dbReference type="Google" id="ProtNLM"/>
    </source>
</evidence>
<keyword evidence="3" id="KW-1185">Reference proteome</keyword>
<reference evidence="2 3" key="1">
    <citation type="submission" date="2014-06" db="EMBL/GenBank/DDBJ databases">
        <title>Saccharopolyspora rectivirgula DSM-43113 Genome sequencing.</title>
        <authorList>
            <person name="Barrera C."/>
            <person name="Millon L."/>
            <person name="Rognon B."/>
            <person name="Zaugg C."/>
            <person name="Monod M."/>
        </authorList>
    </citation>
    <scope>NUCLEOTIDE SEQUENCE [LARGE SCALE GENOMIC DNA]</scope>
    <source>
        <strain evidence="2 3">DSM 43113</strain>
    </source>
</reference>
<dbReference type="AlphaFoldDB" id="A0A073BCX9"/>
<dbReference type="eggNOG" id="ENOG5033HME">
    <property type="taxonomic scope" value="Bacteria"/>
</dbReference>
<proteinExistence type="predicted"/>
<sequence>MSTDRPTLKAALQDADFPASKEQLIEQAEQAGADQETLRALRSIPPADYENYTEVARSVPFSRASEDEESDPEKAKRARAGKDRLAEHQTETPANPIVEELGENRGS</sequence>
<accession>A0A073BCX9</accession>
<protein>
    <recommendedName>
        <fullName evidence="4">DUF2795 domain-containing protein</fullName>
    </recommendedName>
</protein>
<feature type="compositionally biased region" description="Basic and acidic residues" evidence="1">
    <location>
        <begin position="72"/>
        <end position="90"/>
    </location>
</feature>
<comment type="caution">
    <text evidence="2">The sequence shown here is derived from an EMBL/GenBank/DDBJ whole genome shotgun (WGS) entry which is preliminary data.</text>
</comment>
<name>A0A073BCX9_9PSEU</name>
<dbReference type="Pfam" id="PF11387">
    <property type="entry name" value="DUF2795"/>
    <property type="match status" value="1"/>
</dbReference>
<dbReference type="EMBL" id="JNVU01000012">
    <property type="protein sequence ID" value="KEI45594.1"/>
    <property type="molecule type" value="Genomic_DNA"/>
</dbReference>
<evidence type="ECO:0000256" key="1">
    <source>
        <dbReference type="SAM" id="MobiDB-lite"/>
    </source>
</evidence>
<dbReference type="OrthoDB" id="5116616at2"/>